<dbReference type="AlphaFoldDB" id="A0A1F5EYI5"/>
<dbReference type="InterPro" id="IPR011051">
    <property type="entry name" value="RmlC_Cupin_sf"/>
</dbReference>
<dbReference type="SUPFAM" id="SSF51182">
    <property type="entry name" value="RmlC-like cupins"/>
    <property type="match status" value="1"/>
</dbReference>
<dbReference type="STRING" id="1817816.A2Y64_05025"/>
<evidence type="ECO:0008006" key="3">
    <source>
        <dbReference type="Google" id="ProtNLM"/>
    </source>
</evidence>
<evidence type="ECO:0000313" key="2">
    <source>
        <dbReference type="Proteomes" id="UP000177187"/>
    </source>
</evidence>
<organism evidence="1 2">
    <name type="scientific">Candidatus Coatesbacteria bacterium RBG_13_66_14</name>
    <dbReference type="NCBI Taxonomy" id="1817816"/>
    <lineage>
        <taxon>Bacteria</taxon>
        <taxon>Candidatus Coatesiibacteriota</taxon>
    </lineage>
</organism>
<sequence>MEVHSYDQREKNVLHQATGFKMRVIHLTPGGGMPECRMATHVVLVCVEGCAEVTADGEKVALSRGQCLVTPPATLTMESQTGARILGIQIAEGD</sequence>
<dbReference type="InterPro" id="IPR014710">
    <property type="entry name" value="RmlC-like_jellyroll"/>
</dbReference>
<evidence type="ECO:0000313" key="1">
    <source>
        <dbReference type="EMBL" id="OGD72439.1"/>
    </source>
</evidence>
<dbReference type="EMBL" id="MFAF01000122">
    <property type="protein sequence ID" value="OGD72439.1"/>
    <property type="molecule type" value="Genomic_DNA"/>
</dbReference>
<comment type="caution">
    <text evidence="1">The sequence shown here is derived from an EMBL/GenBank/DDBJ whole genome shotgun (WGS) entry which is preliminary data.</text>
</comment>
<dbReference type="Proteomes" id="UP000177187">
    <property type="component" value="Unassembled WGS sequence"/>
</dbReference>
<accession>A0A1F5EYI5</accession>
<name>A0A1F5EYI5_9BACT</name>
<protein>
    <recommendedName>
        <fullName evidence="3">Cupin 2 conserved barrel domain-containing protein</fullName>
    </recommendedName>
</protein>
<reference evidence="1 2" key="1">
    <citation type="journal article" date="2016" name="Nat. Commun.">
        <title>Thousands of microbial genomes shed light on interconnected biogeochemical processes in an aquifer system.</title>
        <authorList>
            <person name="Anantharaman K."/>
            <person name="Brown C.T."/>
            <person name="Hug L.A."/>
            <person name="Sharon I."/>
            <person name="Castelle C.J."/>
            <person name="Probst A.J."/>
            <person name="Thomas B.C."/>
            <person name="Singh A."/>
            <person name="Wilkins M.J."/>
            <person name="Karaoz U."/>
            <person name="Brodie E.L."/>
            <person name="Williams K.H."/>
            <person name="Hubbard S.S."/>
            <person name="Banfield J.F."/>
        </authorList>
    </citation>
    <scope>NUCLEOTIDE SEQUENCE [LARGE SCALE GENOMIC DNA]</scope>
</reference>
<dbReference type="Gene3D" id="2.60.120.10">
    <property type="entry name" value="Jelly Rolls"/>
    <property type="match status" value="1"/>
</dbReference>
<proteinExistence type="predicted"/>
<gene>
    <name evidence="1" type="ORF">A2Y64_05025</name>
</gene>